<dbReference type="Pfam" id="PF01794">
    <property type="entry name" value="Ferric_reduct"/>
    <property type="match status" value="1"/>
</dbReference>
<dbReference type="GO" id="GO:0015677">
    <property type="term" value="P:copper ion import"/>
    <property type="evidence" value="ECO:0007669"/>
    <property type="project" value="TreeGrafter"/>
</dbReference>
<dbReference type="InterPro" id="IPR017927">
    <property type="entry name" value="FAD-bd_FR_type"/>
</dbReference>
<evidence type="ECO:0000259" key="14">
    <source>
        <dbReference type="PROSITE" id="PS51384"/>
    </source>
</evidence>
<gene>
    <name evidence="15" type="ORF">K458DRAFT_290040</name>
</gene>
<dbReference type="PROSITE" id="PS51384">
    <property type="entry name" value="FAD_FR"/>
    <property type="match status" value="1"/>
</dbReference>
<feature type="transmembrane region" description="Helical" evidence="13">
    <location>
        <begin position="185"/>
        <end position="202"/>
    </location>
</feature>
<evidence type="ECO:0000256" key="11">
    <source>
        <dbReference type="ARBA" id="ARBA00023136"/>
    </source>
</evidence>
<keyword evidence="7" id="KW-0249">Electron transport</keyword>
<dbReference type="Pfam" id="PF08030">
    <property type="entry name" value="NAD_binding_6"/>
    <property type="match status" value="1"/>
</dbReference>
<sequence>MEITQLYAIATGGILVILMLVNFRPYIEALLRAASLPTSKYLTYPRIIHRHRYFGPWSRADVTVQFLYIAVNTFCVGFRFPNVSTAGLRAANLSLINMVPNFAGSHLSFLADILGVPLRTYQQIHRSSGIMSVSLLLFHVLTIIGSRNPFPLQVAENLWGLIGGCSLLLLLLLSNPFLRSFSYEILIRIHQALAVVSAYSIWRHLELKPLVPRIYAYIFAATFLSTFLLQGFFIHRSQARIVHFEDTIKVELTLSRPLKVKAGQYINLWIPSLSFWSTFQSHPFTVASWSDREQVSLDLFIEPRGGMTQKLLHRLTFGSDSSQPRLDGSLPRLALFSGPHGISAPVGDYETVLMVSSGSGIVAQLPYLKQLIYGYNSRKSRTRRVHLVWQLETRETGIAVQSIINEVLTNDAFHIKRRNTVGRDNGSDSGSADLERSIERVDAVQHPQLVNVHNGPADLEKILRGEMEAKLQEAEERGETLVMVSGTDELRDQLRELVRTYLDNQMSLLELEYQPA</sequence>
<evidence type="ECO:0000256" key="10">
    <source>
        <dbReference type="ARBA" id="ARBA00023065"/>
    </source>
</evidence>
<evidence type="ECO:0000313" key="15">
    <source>
        <dbReference type="EMBL" id="KAF2690344.1"/>
    </source>
</evidence>
<keyword evidence="4" id="KW-0813">Transport</keyword>
<keyword evidence="16" id="KW-1185">Reference proteome</keyword>
<dbReference type="CDD" id="cd06186">
    <property type="entry name" value="NOX_Duox_like_FAD_NADP"/>
    <property type="match status" value="1"/>
</dbReference>
<dbReference type="AlphaFoldDB" id="A0A6G1JIH0"/>
<keyword evidence="11 13" id="KW-0472">Membrane</keyword>
<dbReference type="GO" id="GO:0052851">
    <property type="term" value="F:ferric-chelate reductase (NADPH) activity"/>
    <property type="evidence" value="ECO:0007669"/>
    <property type="project" value="UniProtKB-EC"/>
</dbReference>
<evidence type="ECO:0000256" key="8">
    <source>
        <dbReference type="ARBA" id="ARBA00022989"/>
    </source>
</evidence>
<evidence type="ECO:0000256" key="13">
    <source>
        <dbReference type="SAM" id="Phobius"/>
    </source>
</evidence>
<evidence type="ECO:0000313" key="16">
    <source>
        <dbReference type="Proteomes" id="UP000799291"/>
    </source>
</evidence>
<evidence type="ECO:0000256" key="2">
    <source>
        <dbReference type="ARBA" id="ARBA00006278"/>
    </source>
</evidence>
<evidence type="ECO:0000256" key="9">
    <source>
        <dbReference type="ARBA" id="ARBA00023002"/>
    </source>
</evidence>
<dbReference type="SUPFAM" id="SSF52343">
    <property type="entry name" value="Ferredoxin reductase-like, C-terminal NADP-linked domain"/>
    <property type="match status" value="1"/>
</dbReference>
<comment type="subcellular location">
    <subcellularLocation>
        <location evidence="1">Cell membrane</location>
        <topology evidence="1">Multi-pass membrane protein</topology>
    </subcellularLocation>
</comment>
<evidence type="ECO:0000256" key="7">
    <source>
        <dbReference type="ARBA" id="ARBA00022982"/>
    </source>
</evidence>
<evidence type="ECO:0000256" key="1">
    <source>
        <dbReference type="ARBA" id="ARBA00004651"/>
    </source>
</evidence>
<dbReference type="EMBL" id="MU005571">
    <property type="protein sequence ID" value="KAF2690344.1"/>
    <property type="molecule type" value="Genomic_DNA"/>
</dbReference>
<evidence type="ECO:0000256" key="4">
    <source>
        <dbReference type="ARBA" id="ARBA00022448"/>
    </source>
</evidence>
<dbReference type="OrthoDB" id="4494341at2759"/>
<dbReference type="InterPro" id="IPR013121">
    <property type="entry name" value="Fe_red_NAD-bd_6"/>
</dbReference>
<dbReference type="EC" id="1.16.1.9" evidence="3"/>
<comment type="similarity">
    <text evidence="2">Belongs to the ferric reductase (FRE) family.</text>
</comment>
<dbReference type="GO" id="GO:0005886">
    <property type="term" value="C:plasma membrane"/>
    <property type="evidence" value="ECO:0007669"/>
    <property type="project" value="UniProtKB-SubCell"/>
</dbReference>
<proteinExistence type="inferred from homology"/>
<dbReference type="SUPFAM" id="SSF63380">
    <property type="entry name" value="Riboflavin synthase domain-like"/>
    <property type="match status" value="1"/>
</dbReference>
<reference evidence="15" key="1">
    <citation type="journal article" date="2020" name="Stud. Mycol.">
        <title>101 Dothideomycetes genomes: a test case for predicting lifestyles and emergence of pathogens.</title>
        <authorList>
            <person name="Haridas S."/>
            <person name="Albert R."/>
            <person name="Binder M."/>
            <person name="Bloem J."/>
            <person name="Labutti K."/>
            <person name="Salamov A."/>
            <person name="Andreopoulos B."/>
            <person name="Baker S."/>
            <person name="Barry K."/>
            <person name="Bills G."/>
            <person name="Bluhm B."/>
            <person name="Cannon C."/>
            <person name="Castanera R."/>
            <person name="Culley D."/>
            <person name="Daum C."/>
            <person name="Ezra D."/>
            <person name="Gonzalez J."/>
            <person name="Henrissat B."/>
            <person name="Kuo A."/>
            <person name="Liang C."/>
            <person name="Lipzen A."/>
            <person name="Lutzoni F."/>
            <person name="Magnuson J."/>
            <person name="Mondo S."/>
            <person name="Nolan M."/>
            <person name="Ohm R."/>
            <person name="Pangilinan J."/>
            <person name="Park H.-J."/>
            <person name="Ramirez L."/>
            <person name="Alfaro M."/>
            <person name="Sun H."/>
            <person name="Tritt A."/>
            <person name="Yoshinaga Y."/>
            <person name="Zwiers L.-H."/>
            <person name="Turgeon B."/>
            <person name="Goodwin S."/>
            <person name="Spatafora J."/>
            <person name="Crous P."/>
            <person name="Grigoriev I."/>
        </authorList>
    </citation>
    <scope>NUCLEOTIDE SEQUENCE</scope>
    <source>
        <strain evidence="15">CBS 122367</strain>
    </source>
</reference>
<evidence type="ECO:0000256" key="12">
    <source>
        <dbReference type="ARBA" id="ARBA00048483"/>
    </source>
</evidence>
<accession>A0A6G1JIH0</accession>
<dbReference type="InterPro" id="IPR013112">
    <property type="entry name" value="FAD-bd_8"/>
</dbReference>
<comment type="catalytic activity">
    <reaction evidence="12">
        <text>2 a Fe(II)-siderophore + NADP(+) + H(+) = 2 a Fe(III)-siderophore + NADPH</text>
        <dbReference type="Rhea" id="RHEA:28795"/>
        <dbReference type="Rhea" id="RHEA-COMP:11342"/>
        <dbReference type="Rhea" id="RHEA-COMP:11344"/>
        <dbReference type="ChEBI" id="CHEBI:15378"/>
        <dbReference type="ChEBI" id="CHEBI:29033"/>
        <dbReference type="ChEBI" id="CHEBI:29034"/>
        <dbReference type="ChEBI" id="CHEBI:57783"/>
        <dbReference type="ChEBI" id="CHEBI:58349"/>
        <dbReference type="EC" id="1.16.1.9"/>
    </reaction>
</comment>
<dbReference type="Pfam" id="PF08022">
    <property type="entry name" value="FAD_binding_8"/>
    <property type="match status" value="1"/>
</dbReference>
<dbReference type="InterPro" id="IPR039261">
    <property type="entry name" value="FNR_nucleotide-bd"/>
</dbReference>
<feature type="transmembrane region" description="Helical" evidence="13">
    <location>
        <begin position="6"/>
        <end position="23"/>
    </location>
</feature>
<feature type="domain" description="FAD-binding FR-type" evidence="14">
    <location>
        <begin position="216"/>
        <end position="346"/>
    </location>
</feature>
<dbReference type="Gene3D" id="3.40.50.80">
    <property type="entry name" value="Nucleotide-binding domain of ferredoxin-NADP reductase (FNR) module"/>
    <property type="match status" value="1"/>
</dbReference>
<evidence type="ECO:0000256" key="6">
    <source>
        <dbReference type="ARBA" id="ARBA00022692"/>
    </source>
</evidence>
<keyword evidence="9" id="KW-0560">Oxidoreductase</keyword>
<keyword evidence="5" id="KW-1003">Cell membrane</keyword>
<dbReference type="PANTHER" id="PTHR32361:SF26">
    <property type="entry name" value="FAD-BINDING 8 DOMAIN-CONTAINING PROTEIN-RELATED"/>
    <property type="match status" value="1"/>
</dbReference>
<dbReference type="PANTHER" id="PTHR32361">
    <property type="entry name" value="FERRIC/CUPRIC REDUCTASE TRANSMEMBRANE COMPONENT"/>
    <property type="match status" value="1"/>
</dbReference>
<protein>
    <recommendedName>
        <fullName evidence="3">ferric-chelate reductase (NADPH)</fullName>
        <ecNumber evidence="3">1.16.1.9</ecNumber>
    </recommendedName>
</protein>
<evidence type="ECO:0000256" key="5">
    <source>
        <dbReference type="ARBA" id="ARBA00022475"/>
    </source>
</evidence>
<dbReference type="Proteomes" id="UP000799291">
    <property type="component" value="Unassembled WGS sequence"/>
</dbReference>
<evidence type="ECO:0000256" key="3">
    <source>
        <dbReference type="ARBA" id="ARBA00012668"/>
    </source>
</evidence>
<dbReference type="InterPro" id="IPR017938">
    <property type="entry name" value="Riboflavin_synthase-like_b-brl"/>
</dbReference>
<name>A0A6G1JIH0_9PLEO</name>
<dbReference type="GO" id="GO:0006879">
    <property type="term" value="P:intracellular iron ion homeostasis"/>
    <property type="evidence" value="ECO:0007669"/>
    <property type="project" value="TreeGrafter"/>
</dbReference>
<keyword evidence="10" id="KW-0406">Ion transport</keyword>
<feature type="transmembrane region" description="Helical" evidence="13">
    <location>
        <begin position="214"/>
        <end position="234"/>
    </location>
</feature>
<organism evidence="15 16">
    <name type="scientific">Lentithecium fluviatile CBS 122367</name>
    <dbReference type="NCBI Taxonomy" id="1168545"/>
    <lineage>
        <taxon>Eukaryota</taxon>
        <taxon>Fungi</taxon>
        <taxon>Dikarya</taxon>
        <taxon>Ascomycota</taxon>
        <taxon>Pezizomycotina</taxon>
        <taxon>Dothideomycetes</taxon>
        <taxon>Pleosporomycetidae</taxon>
        <taxon>Pleosporales</taxon>
        <taxon>Massarineae</taxon>
        <taxon>Lentitheciaceae</taxon>
        <taxon>Lentithecium</taxon>
    </lineage>
</organism>
<dbReference type="GO" id="GO:0006826">
    <property type="term" value="P:iron ion transport"/>
    <property type="evidence" value="ECO:0007669"/>
    <property type="project" value="UniProtKB-ARBA"/>
</dbReference>
<keyword evidence="6 13" id="KW-0812">Transmembrane</keyword>
<dbReference type="InterPro" id="IPR013130">
    <property type="entry name" value="Fe3_Rdtase_TM_dom"/>
</dbReference>
<keyword evidence="8 13" id="KW-1133">Transmembrane helix</keyword>
<dbReference type="InterPro" id="IPR051410">
    <property type="entry name" value="Ferric/Cupric_Reductase"/>
</dbReference>
<dbReference type="Gene3D" id="2.40.30.10">
    <property type="entry name" value="Translation factors"/>
    <property type="match status" value="1"/>
</dbReference>
<feature type="transmembrane region" description="Helical" evidence="13">
    <location>
        <begin position="158"/>
        <end position="178"/>
    </location>
</feature>
<feature type="transmembrane region" description="Helical" evidence="13">
    <location>
        <begin position="128"/>
        <end position="146"/>
    </location>
</feature>